<evidence type="ECO:0000256" key="1">
    <source>
        <dbReference type="SAM" id="MobiDB-lite"/>
    </source>
</evidence>
<gene>
    <name evidence="2" type="ORF">FNV43_RR08421</name>
</gene>
<comment type="caution">
    <text evidence="2">The sequence shown here is derived from an EMBL/GenBank/DDBJ whole genome shotgun (WGS) entry which is preliminary data.</text>
</comment>
<dbReference type="Proteomes" id="UP000796880">
    <property type="component" value="Unassembled WGS sequence"/>
</dbReference>
<dbReference type="AlphaFoldDB" id="A0A8K0H9A6"/>
<accession>A0A8K0H9A6</accession>
<dbReference type="EMBL" id="VOIH02000004">
    <property type="protein sequence ID" value="KAF3447718.1"/>
    <property type="molecule type" value="Genomic_DNA"/>
</dbReference>
<feature type="compositionally biased region" description="Polar residues" evidence="1">
    <location>
        <begin position="60"/>
        <end position="76"/>
    </location>
</feature>
<feature type="region of interest" description="Disordered" evidence="1">
    <location>
        <begin position="151"/>
        <end position="245"/>
    </location>
</feature>
<organism evidence="2 3">
    <name type="scientific">Rhamnella rubrinervis</name>
    <dbReference type="NCBI Taxonomy" id="2594499"/>
    <lineage>
        <taxon>Eukaryota</taxon>
        <taxon>Viridiplantae</taxon>
        <taxon>Streptophyta</taxon>
        <taxon>Embryophyta</taxon>
        <taxon>Tracheophyta</taxon>
        <taxon>Spermatophyta</taxon>
        <taxon>Magnoliopsida</taxon>
        <taxon>eudicotyledons</taxon>
        <taxon>Gunneridae</taxon>
        <taxon>Pentapetalae</taxon>
        <taxon>rosids</taxon>
        <taxon>fabids</taxon>
        <taxon>Rosales</taxon>
        <taxon>Rhamnaceae</taxon>
        <taxon>rhamnoid group</taxon>
        <taxon>Rhamneae</taxon>
        <taxon>Rhamnella</taxon>
    </lineage>
</organism>
<proteinExistence type="predicted"/>
<feature type="compositionally biased region" description="Polar residues" evidence="1">
    <location>
        <begin position="175"/>
        <end position="184"/>
    </location>
</feature>
<evidence type="ECO:0000313" key="3">
    <source>
        <dbReference type="Proteomes" id="UP000796880"/>
    </source>
</evidence>
<feature type="compositionally biased region" description="Polar residues" evidence="1">
    <location>
        <begin position="229"/>
        <end position="238"/>
    </location>
</feature>
<keyword evidence="3" id="KW-1185">Reference proteome</keyword>
<reference evidence="2" key="1">
    <citation type="submission" date="2020-03" db="EMBL/GenBank/DDBJ databases">
        <title>A high-quality chromosome-level genome assembly of a woody plant with both climbing and erect habits, Rhamnella rubrinervis.</title>
        <authorList>
            <person name="Lu Z."/>
            <person name="Yang Y."/>
            <person name="Zhu X."/>
            <person name="Sun Y."/>
        </authorList>
    </citation>
    <scope>NUCLEOTIDE SEQUENCE</scope>
    <source>
        <strain evidence="2">BYM</strain>
        <tissue evidence="2">Leaf</tissue>
    </source>
</reference>
<evidence type="ECO:0000313" key="2">
    <source>
        <dbReference type="EMBL" id="KAF3447718.1"/>
    </source>
</evidence>
<feature type="compositionally biased region" description="Gly residues" evidence="1">
    <location>
        <begin position="152"/>
        <end position="162"/>
    </location>
</feature>
<protein>
    <submittedName>
        <fullName evidence="2">Uncharacterized protein</fullName>
    </submittedName>
</protein>
<sequence>MACQLSWASYPRSDMGKLKMKISKRQLEATKKKTKRKKQSACSRRTKAVRPNLNAAAEPSPTNRHSSGDSPSQEAKTLQPGLKIRAKKTNYINGSEDSSTIRWTHRSARSPTLMTRHDRSLLREMTLMRPTKSRLRRIELEALGLTMPKSAGRGGVVPGGADGPSQKHIYKKAPSTPSSKNTNDMIVGVGPRRKGHPHPDNLSRDGGQEDMEITSAQDERMKKMPSREPTVTPSTNAEPTIPFRL</sequence>
<feature type="compositionally biased region" description="Basic and acidic residues" evidence="1">
    <location>
        <begin position="197"/>
        <end position="207"/>
    </location>
</feature>
<feature type="region of interest" description="Disordered" evidence="1">
    <location>
        <begin position="25"/>
        <end position="85"/>
    </location>
</feature>
<name>A0A8K0H9A6_9ROSA</name>
<feature type="compositionally biased region" description="Basic and acidic residues" evidence="1">
    <location>
        <begin position="217"/>
        <end position="226"/>
    </location>
</feature>
<feature type="compositionally biased region" description="Basic residues" evidence="1">
    <location>
        <begin position="32"/>
        <end position="48"/>
    </location>
</feature>